<dbReference type="GO" id="GO:0032259">
    <property type="term" value="P:methylation"/>
    <property type="evidence" value="ECO:0007669"/>
    <property type="project" value="UniProtKB-KW"/>
</dbReference>
<evidence type="ECO:0000256" key="6">
    <source>
        <dbReference type="ARBA" id="ARBA00047941"/>
    </source>
</evidence>
<comment type="catalytic activity">
    <reaction evidence="8">
        <text>arsenic triglutathione + 3 [thioredoxin]-dithiol + 3 S-adenosyl-L-methionine = trimethylarsine + 3 [thioredoxin]-disulfide + 3 glutathione + 3 S-adenosyl-L-homocysteine + 3 H(+)</text>
        <dbReference type="Rhea" id="RHEA:69432"/>
        <dbReference type="Rhea" id="RHEA-COMP:10698"/>
        <dbReference type="Rhea" id="RHEA-COMP:10700"/>
        <dbReference type="ChEBI" id="CHEBI:15378"/>
        <dbReference type="ChEBI" id="CHEBI:27130"/>
        <dbReference type="ChEBI" id="CHEBI:29950"/>
        <dbReference type="ChEBI" id="CHEBI:50058"/>
        <dbReference type="ChEBI" id="CHEBI:57856"/>
        <dbReference type="ChEBI" id="CHEBI:57925"/>
        <dbReference type="ChEBI" id="CHEBI:59789"/>
        <dbReference type="ChEBI" id="CHEBI:183640"/>
        <dbReference type="EC" id="2.1.1.137"/>
    </reaction>
</comment>
<protein>
    <recommendedName>
        <fullName evidence="5">Arsenite methyltransferase</fullName>
        <ecNumber evidence="4">2.1.1.137</ecNumber>
    </recommendedName>
</protein>
<keyword evidence="1" id="KW-0808">Transferase</keyword>
<keyword evidence="10" id="KW-0830">Ubiquinone</keyword>
<evidence type="ECO:0000256" key="1">
    <source>
        <dbReference type="ARBA" id="ARBA00022679"/>
    </source>
</evidence>
<dbReference type="Proteomes" id="UP000199537">
    <property type="component" value="Unassembled WGS sequence"/>
</dbReference>
<dbReference type="InterPro" id="IPR025714">
    <property type="entry name" value="Methyltranfer_dom"/>
</dbReference>
<dbReference type="EC" id="2.1.1.137" evidence="4"/>
<dbReference type="RefSeq" id="WP_092458689.1">
    <property type="nucleotide sequence ID" value="NZ_FPCJ01000001.1"/>
</dbReference>
<dbReference type="STRING" id="1393122.SAMN05660895_1072"/>
<keyword evidence="2" id="KW-0949">S-adenosyl-L-methionine</keyword>
<feature type="domain" description="Methyltransferase" evidence="9">
    <location>
        <begin position="75"/>
        <end position="221"/>
    </location>
</feature>
<dbReference type="InterPro" id="IPR026669">
    <property type="entry name" value="Arsenite_MeTrfase-like"/>
</dbReference>
<dbReference type="EMBL" id="FPCJ01000001">
    <property type="protein sequence ID" value="SFV31433.1"/>
    <property type="molecule type" value="Genomic_DNA"/>
</dbReference>
<comment type="similarity">
    <text evidence="3">Belongs to the methyltransferase superfamily. Arsenite methyltransferase family.</text>
</comment>
<dbReference type="Pfam" id="PF13847">
    <property type="entry name" value="Methyltransf_31"/>
    <property type="match status" value="1"/>
</dbReference>
<dbReference type="InterPro" id="IPR029063">
    <property type="entry name" value="SAM-dependent_MTases_sf"/>
</dbReference>
<dbReference type="PANTHER" id="PTHR43675:SF8">
    <property type="entry name" value="ARSENITE METHYLTRANSFERASE"/>
    <property type="match status" value="1"/>
</dbReference>
<dbReference type="CDD" id="cd02440">
    <property type="entry name" value="AdoMet_MTases"/>
    <property type="match status" value="1"/>
</dbReference>
<dbReference type="AlphaFoldDB" id="A0A1I7NA26"/>
<reference evidence="11" key="1">
    <citation type="submission" date="2016-10" db="EMBL/GenBank/DDBJ databases">
        <authorList>
            <person name="Varghese N."/>
            <person name="Submissions S."/>
        </authorList>
    </citation>
    <scope>NUCLEOTIDE SEQUENCE [LARGE SCALE GENOMIC DNA]</scope>
    <source>
        <strain evidence="11">DSM 14807</strain>
    </source>
</reference>
<comment type="catalytic activity">
    <reaction evidence="6">
        <text>arsenic triglutathione + [thioredoxin]-dithiol + S-adenosyl-L-methionine + 2 H2O = methylarsonous acid + [thioredoxin]-disulfide + 3 glutathione + S-adenosyl-L-homocysteine + H(+)</text>
        <dbReference type="Rhea" id="RHEA:69460"/>
        <dbReference type="Rhea" id="RHEA-COMP:10698"/>
        <dbReference type="Rhea" id="RHEA-COMP:10700"/>
        <dbReference type="ChEBI" id="CHEBI:15377"/>
        <dbReference type="ChEBI" id="CHEBI:15378"/>
        <dbReference type="ChEBI" id="CHEBI:17826"/>
        <dbReference type="ChEBI" id="CHEBI:29950"/>
        <dbReference type="ChEBI" id="CHEBI:50058"/>
        <dbReference type="ChEBI" id="CHEBI:57856"/>
        <dbReference type="ChEBI" id="CHEBI:57925"/>
        <dbReference type="ChEBI" id="CHEBI:59789"/>
        <dbReference type="ChEBI" id="CHEBI:183640"/>
        <dbReference type="EC" id="2.1.1.137"/>
    </reaction>
</comment>
<dbReference type="NCBIfam" id="NF008823">
    <property type="entry name" value="PRK11873.1"/>
    <property type="match status" value="1"/>
</dbReference>
<evidence type="ECO:0000313" key="11">
    <source>
        <dbReference type="Proteomes" id="UP000199537"/>
    </source>
</evidence>
<evidence type="ECO:0000313" key="10">
    <source>
        <dbReference type="EMBL" id="SFV31433.1"/>
    </source>
</evidence>
<evidence type="ECO:0000256" key="2">
    <source>
        <dbReference type="ARBA" id="ARBA00022691"/>
    </source>
</evidence>
<sequence>MEAKEKDLKSIVREKYSQIARQDKQENEASCCGSCGCSNEVTRIMSDDYSTLDGYQPEADLGLGCGLPTRFARIQPGDVVVDLGSGAGNDCFVARHQTGETGKVIGLDFTPEMIEKARANAQKLGFQNVQFILGDIEQMPLEDATADVVISNCVLNLVPNKQQVFREIYRVLKPGGHFSISDVVLEGTLREAIRRSAEMYAGCVSGAMQKEAYLQLMREQGFEQITIQQQKPIHIPDDILLREAGESGLQAYQESGAGIWSITVYAEKPVKQTCGCGGCA</sequence>
<proteinExistence type="inferred from homology"/>
<evidence type="ECO:0000256" key="7">
    <source>
        <dbReference type="ARBA" id="ARBA00047943"/>
    </source>
</evidence>
<keyword evidence="10" id="KW-0489">Methyltransferase</keyword>
<dbReference type="PANTHER" id="PTHR43675">
    <property type="entry name" value="ARSENITE METHYLTRANSFERASE"/>
    <property type="match status" value="1"/>
</dbReference>
<accession>A0A1I7NA26</accession>
<evidence type="ECO:0000256" key="5">
    <source>
        <dbReference type="ARBA" id="ARBA00034545"/>
    </source>
</evidence>
<evidence type="ECO:0000256" key="4">
    <source>
        <dbReference type="ARBA" id="ARBA00034521"/>
    </source>
</evidence>
<gene>
    <name evidence="10" type="ORF">SAMN05660895_1072</name>
</gene>
<name>A0A1I7NA26_9BACT</name>
<evidence type="ECO:0000256" key="8">
    <source>
        <dbReference type="ARBA" id="ARBA00048428"/>
    </source>
</evidence>
<keyword evidence="11" id="KW-1185">Reference proteome</keyword>
<dbReference type="SUPFAM" id="SSF53335">
    <property type="entry name" value="S-adenosyl-L-methionine-dependent methyltransferases"/>
    <property type="match status" value="1"/>
</dbReference>
<comment type="catalytic activity">
    <reaction evidence="7">
        <text>arsenic triglutathione + 2 [thioredoxin]-dithiol + 2 S-adenosyl-L-methionine + H2O = dimethylarsinous acid + 2 [thioredoxin]-disulfide + 3 glutathione + 2 S-adenosyl-L-homocysteine + 2 H(+)</text>
        <dbReference type="Rhea" id="RHEA:69464"/>
        <dbReference type="Rhea" id="RHEA-COMP:10698"/>
        <dbReference type="Rhea" id="RHEA-COMP:10700"/>
        <dbReference type="ChEBI" id="CHEBI:15377"/>
        <dbReference type="ChEBI" id="CHEBI:15378"/>
        <dbReference type="ChEBI" id="CHEBI:23808"/>
        <dbReference type="ChEBI" id="CHEBI:29950"/>
        <dbReference type="ChEBI" id="CHEBI:50058"/>
        <dbReference type="ChEBI" id="CHEBI:57856"/>
        <dbReference type="ChEBI" id="CHEBI:57925"/>
        <dbReference type="ChEBI" id="CHEBI:59789"/>
        <dbReference type="ChEBI" id="CHEBI:183640"/>
        <dbReference type="EC" id="2.1.1.137"/>
    </reaction>
</comment>
<dbReference type="GO" id="GO:0030791">
    <property type="term" value="F:arsenite methyltransferase activity"/>
    <property type="evidence" value="ECO:0007669"/>
    <property type="project" value="UniProtKB-EC"/>
</dbReference>
<dbReference type="Gene3D" id="3.40.50.150">
    <property type="entry name" value="Vaccinia Virus protein VP39"/>
    <property type="match status" value="1"/>
</dbReference>
<dbReference type="OrthoDB" id="9770553at2"/>
<organism evidence="10 11">
    <name type="scientific">Thermoflavifilum thermophilum</name>
    <dbReference type="NCBI Taxonomy" id="1393122"/>
    <lineage>
        <taxon>Bacteria</taxon>
        <taxon>Pseudomonadati</taxon>
        <taxon>Bacteroidota</taxon>
        <taxon>Chitinophagia</taxon>
        <taxon>Chitinophagales</taxon>
        <taxon>Chitinophagaceae</taxon>
        <taxon>Thermoflavifilum</taxon>
    </lineage>
</organism>
<evidence type="ECO:0000256" key="3">
    <source>
        <dbReference type="ARBA" id="ARBA00034487"/>
    </source>
</evidence>
<evidence type="ECO:0000259" key="9">
    <source>
        <dbReference type="Pfam" id="PF13847"/>
    </source>
</evidence>